<evidence type="ECO:0000313" key="3">
    <source>
        <dbReference type="Proteomes" id="UP000499080"/>
    </source>
</evidence>
<sequence>MQAFFPNSASTDKYLVPKEEEDEEDDEGENDSQIKISNNDALGCFSKGLL</sequence>
<feature type="non-terminal residue" evidence="2">
    <location>
        <position position="50"/>
    </location>
</feature>
<accession>A0A4Y2D3X7</accession>
<evidence type="ECO:0000256" key="1">
    <source>
        <dbReference type="SAM" id="MobiDB-lite"/>
    </source>
</evidence>
<feature type="compositionally biased region" description="Acidic residues" evidence="1">
    <location>
        <begin position="19"/>
        <end position="30"/>
    </location>
</feature>
<dbReference type="Proteomes" id="UP000499080">
    <property type="component" value="Unassembled WGS sequence"/>
</dbReference>
<feature type="compositionally biased region" description="Polar residues" evidence="1">
    <location>
        <begin position="1"/>
        <end position="11"/>
    </location>
</feature>
<organism evidence="2 3">
    <name type="scientific">Araneus ventricosus</name>
    <name type="common">Orbweaver spider</name>
    <name type="synonym">Epeira ventricosa</name>
    <dbReference type="NCBI Taxonomy" id="182803"/>
    <lineage>
        <taxon>Eukaryota</taxon>
        <taxon>Metazoa</taxon>
        <taxon>Ecdysozoa</taxon>
        <taxon>Arthropoda</taxon>
        <taxon>Chelicerata</taxon>
        <taxon>Arachnida</taxon>
        <taxon>Araneae</taxon>
        <taxon>Araneomorphae</taxon>
        <taxon>Entelegynae</taxon>
        <taxon>Araneoidea</taxon>
        <taxon>Araneidae</taxon>
        <taxon>Araneus</taxon>
    </lineage>
</organism>
<keyword evidence="3" id="KW-1185">Reference proteome</keyword>
<feature type="region of interest" description="Disordered" evidence="1">
    <location>
        <begin position="1"/>
        <end position="37"/>
    </location>
</feature>
<comment type="caution">
    <text evidence="2">The sequence shown here is derived from an EMBL/GenBank/DDBJ whole genome shotgun (WGS) entry which is preliminary data.</text>
</comment>
<dbReference type="EMBL" id="BGPR01088286">
    <property type="protein sequence ID" value="GBM10648.1"/>
    <property type="molecule type" value="Genomic_DNA"/>
</dbReference>
<dbReference type="AlphaFoldDB" id="A0A4Y2D3X7"/>
<proteinExistence type="predicted"/>
<protein>
    <submittedName>
        <fullName evidence="2">Uncharacterized protein</fullName>
    </submittedName>
</protein>
<reference evidence="2 3" key="1">
    <citation type="journal article" date="2019" name="Sci. Rep.">
        <title>Orb-weaving spider Araneus ventricosus genome elucidates the spidroin gene catalogue.</title>
        <authorList>
            <person name="Kono N."/>
            <person name="Nakamura H."/>
            <person name="Ohtoshi R."/>
            <person name="Moran D.A.P."/>
            <person name="Shinohara A."/>
            <person name="Yoshida Y."/>
            <person name="Fujiwara M."/>
            <person name="Mori M."/>
            <person name="Tomita M."/>
            <person name="Arakawa K."/>
        </authorList>
    </citation>
    <scope>NUCLEOTIDE SEQUENCE [LARGE SCALE GENOMIC DNA]</scope>
</reference>
<evidence type="ECO:0000313" key="2">
    <source>
        <dbReference type="EMBL" id="GBM10648.1"/>
    </source>
</evidence>
<name>A0A4Y2D3X7_ARAVE</name>
<gene>
    <name evidence="2" type="ORF">AVEN_111424_1</name>
</gene>